<evidence type="ECO:0000313" key="2">
    <source>
        <dbReference type="EMBL" id="KAK0477804.1"/>
    </source>
</evidence>
<dbReference type="AlphaFoldDB" id="A0AA39P5E7"/>
<dbReference type="Proteomes" id="UP001175227">
    <property type="component" value="Unassembled WGS sequence"/>
</dbReference>
<evidence type="ECO:0000313" key="3">
    <source>
        <dbReference type="Proteomes" id="UP001175227"/>
    </source>
</evidence>
<organism evidence="2 3">
    <name type="scientific">Armillaria novae-zelandiae</name>
    <dbReference type="NCBI Taxonomy" id="153914"/>
    <lineage>
        <taxon>Eukaryota</taxon>
        <taxon>Fungi</taxon>
        <taxon>Dikarya</taxon>
        <taxon>Basidiomycota</taxon>
        <taxon>Agaricomycotina</taxon>
        <taxon>Agaricomycetes</taxon>
        <taxon>Agaricomycetidae</taxon>
        <taxon>Agaricales</taxon>
        <taxon>Marasmiineae</taxon>
        <taxon>Physalacriaceae</taxon>
        <taxon>Armillaria</taxon>
    </lineage>
</organism>
<keyword evidence="1" id="KW-0732">Signal</keyword>
<protein>
    <recommendedName>
        <fullName evidence="4">Secreted protein</fullName>
    </recommendedName>
</protein>
<evidence type="ECO:0000256" key="1">
    <source>
        <dbReference type="SAM" id="SignalP"/>
    </source>
</evidence>
<gene>
    <name evidence="2" type="ORF">IW261DRAFT_1484148</name>
</gene>
<evidence type="ECO:0008006" key="4">
    <source>
        <dbReference type="Google" id="ProtNLM"/>
    </source>
</evidence>
<dbReference type="EMBL" id="JAUEPR010000015">
    <property type="protein sequence ID" value="KAK0477804.1"/>
    <property type="molecule type" value="Genomic_DNA"/>
</dbReference>
<accession>A0AA39P5E7</accession>
<reference evidence="2" key="1">
    <citation type="submission" date="2023-06" db="EMBL/GenBank/DDBJ databases">
        <authorList>
            <consortium name="Lawrence Berkeley National Laboratory"/>
            <person name="Ahrendt S."/>
            <person name="Sahu N."/>
            <person name="Indic B."/>
            <person name="Wong-Bajracharya J."/>
            <person name="Merenyi Z."/>
            <person name="Ke H.-M."/>
            <person name="Monk M."/>
            <person name="Kocsube S."/>
            <person name="Drula E."/>
            <person name="Lipzen A."/>
            <person name="Balint B."/>
            <person name="Henrissat B."/>
            <person name="Andreopoulos B."/>
            <person name="Martin F.M."/>
            <person name="Harder C.B."/>
            <person name="Rigling D."/>
            <person name="Ford K.L."/>
            <person name="Foster G.D."/>
            <person name="Pangilinan J."/>
            <person name="Papanicolaou A."/>
            <person name="Barry K."/>
            <person name="LaButti K."/>
            <person name="Viragh M."/>
            <person name="Koriabine M."/>
            <person name="Yan M."/>
            <person name="Riley R."/>
            <person name="Champramary S."/>
            <person name="Plett K.L."/>
            <person name="Tsai I.J."/>
            <person name="Slot J."/>
            <person name="Sipos G."/>
            <person name="Plett J."/>
            <person name="Nagy L.G."/>
            <person name="Grigoriev I.V."/>
        </authorList>
    </citation>
    <scope>NUCLEOTIDE SEQUENCE</scope>
    <source>
        <strain evidence="2">ICMP 16352</strain>
    </source>
</reference>
<name>A0AA39P5E7_9AGAR</name>
<feature type="chain" id="PRO_5041343772" description="Secreted protein" evidence="1">
    <location>
        <begin position="32"/>
        <end position="94"/>
    </location>
</feature>
<keyword evidence="3" id="KW-1185">Reference proteome</keyword>
<comment type="caution">
    <text evidence="2">The sequence shown here is derived from an EMBL/GenBank/DDBJ whole genome shotgun (WGS) entry which is preliminary data.</text>
</comment>
<proteinExistence type="predicted"/>
<sequence length="94" mass="10507">MIRVSPVALAGFSRLVHVFCSLQTLLKSGSSEYTDVQHGAWATWSCMFPCYEGLQGIVSQSSSQAVPVIALYPVFRTLKQWPFLSGLWRPVKEE</sequence>
<feature type="signal peptide" evidence="1">
    <location>
        <begin position="1"/>
        <end position="31"/>
    </location>
</feature>